<reference evidence="4 5" key="1">
    <citation type="submission" date="2019-07" db="EMBL/GenBank/DDBJ databases">
        <title>Allobacillus sp. nov. SKP isolated from shrimp paste of Euphausiacea.</title>
        <authorList>
            <person name="Kanchanasin P."/>
            <person name="Tanasupawat S."/>
            <person name="Shi W."/>
            <person name="Wu L."/>
            <person name="Ma J."/>
        </authorList>
    </citation>
    <scope>NUCLEOTIDE SEQUENCE [LARGE SCALE GENOMIC DNA]</scope>
    <source>
        <strain evidence="4 5">SKP4-8</strain>
    </source>
</reference>
<dbReference type="Proteomes" id="UP000316425">
    <property type="component" value="Unassembled WGS sequence"/>
</dbReference>
<dbReference type="Pfam" id="PF00582">
    <property type="entry name" value="Usp"/>
    <property type="match status" value="1"/>
</dbReference>
<dbReference type="SUPFAM" id="SSF52402">
    <property type="entry name" value="Adenine nucleotide alpha hydrolases-like"/>
    <property type="match status" value="1"/>
</dbReference>
<proteinExistence type="inferred from homology"/>
<dbReference type="PANTHER" id="PTHR46268">
    <property type="entry name" value="STRESS RESPONSE PROTEIN NHAX"/>
    <property type="match status" value="1"/>
</dbReference>
<dbReference type="RefSeq" id="WP_144088091.1">
    <property type="nucleotide sequence ID" value="NZ_VMHE01000004.1"/>
</dbReference>
<name>A0A556PQ34_9BACI</name>
<keyword evidence="5" id="KW-1185">Reference proteome</keyword>
<dbReference type="Gene3D" id="3.40.50.620">
    <property type="entry name" value="HUPs"/>
    <property type="match status" value="1"/>
</dbReference>
<evidence type="ECO:0000313" key="4">
    <source>
        <dbReference type="EMBL" id="TSJ66484.1"/>
    </source>
</evidence>
<comment type="caution">
    <text evidence="4">The sequence shown here is derived from an EMBL/GenBank/DDBJ whole genome shotgun (WGS) entry which is preliminary data.</text>
</comment>
<organism evidence="4 5">
    <name type="scientific">Allobacillus salarius</name>
    <dbReference type="NCBI Taxonomy" id="1955272"/>
    <lineage>
        <taxon>Bacteria</taxon>
        <taxon>Bacillati</taxon>
        <taxon>Bacillota</taxon>
        <taxon>Bacilli</taxon>
        <taxon>Bacillales</taxon>
        <taxon>Bacillaceae</taxon>
        <taxon>Allobacillus</taxon>
    </lineage>
</organism>
<evidence type="ECO:0000256" key="1">
    <source>
        <dbReference type="ARBA" id="ARBA00008791"/>
    </source>
</evidence>
<dbReference type="InterPro" id="IPR006016">
    <property type="entry name" value="UspA"/>
</dbReference>
<dbReference type="InterPro" id="IPR006015">
    <property type="entry name" value="Universal_stress_UspA"/>
</dbReference>
<gene>
    <name evidence="4" type="ORF">FPQ13_04295</name>
</gene>
<evidence type="ECO:0000313" key="5">
    <source>
        <dbReference type="Proteomes" id="UP000316425"/>
    </source>
</evidence>
<keyword evidence="2" id="KW-0963">Cytoplasm</keyword>
<dbReference type="EMBL" id="VMHE01000004">
    <property type="protein sequence ID" value="TSJ66484.1"/>
    <property type="molecule type" value="Genomic_DNA"/>
</dbReference>
<protein>
    <recommendedName>
        <fullName evidence="2">Universal stress protein</fullName>
    </recommendedName>
</protein>
<feature type="domain" description="UspA" evidence="3">
    <location>
        <begin position="5"/>
        <end position="144"/>
    </location>
</feature>
<dbReference type="PANTHER" id="PTHR46268:SF6">
    <property type="entry name" value="UNIVERSAL STRESS PROTEIN UP12"/>
    <property type="match status" value="1"/>
</dbReference>
<accession>A0A556PQ34</accession>
<dbReference type="CDD" id="cd00293">
    <property type="entry name" value="USP-like"/>
    <property type="match status" value="1"/>
</dbReference>
<dbReference type="InterPro" id="IPR014729">
    <property type="entry name" value="Rossmann-like_a/b/a_fold"/>
</dbReference>
<dbReference type="GO" id="GO:0005737">
    <property type="term" value="C:cytoplasm"/>
    <property type="evidence" value="ECO:0007669"/>
    <property type="project" value="UniProtKB-SubCell"/>
</dbReference>
<dbReference type="OrthoDB" id="9789668at2"/>
<dbReference type="PRINTS" id="PR01438">
    <property type="entry name" value="UNVRSLSTRESS"/>
</dbReference>
<dbReference type="PIRSF" id="PIRSF006276">
    <property type="entry name" value="UspA"/>
    <property type="match status" value="1"/>
</dbReference>
<comment type="similarity">
    <text evidence="1 2">Belongs to the universal stress protein A family.</text>
</comment>
<comment type="subcellular location">
    <subcellularLocation>
        <location evidence="2">Cytoplasm</location>
    </subcellularLocation>
</comment>
<evidence type="ECO:0000256" key="2">
    <source>
        <dbReference type="PIRNR" id="PIRNR006276"/>
    </source>
</evidence>
<dbReference type="AlphaFoldDB" id="A0A556PQ34"/>
<evidence type="ECO:0000259" key="3">
    <source>
        <dbReference type="Pfam" id="PF00582"/>
    </source>
</evidence>
<sequence>MAMKYHKILVAVDGSKTSELAFKKAVEIAKRNDAKLFITHVIDTRAYSSIEAYDQGISQRIQNDGLQLVNNYKERAEKADCQHVETILESGSPKVKIPKEIAPKNNVDLIICGATGLNTVERFFIGSVSEHITRFATMDVLVVRSSVDNEE</sequence>